<dbReference type="AlphaFoldDB" id="N9LSX3"/>
<dbReference type="PATRIC" id="fig|1217705.3.peg.2431"/>
<sequence length="71" mass="8811">MDQQHKSELEKMAQQLHRPVMSFKDFKHVSEQDMNWLNQQLEQTIQLENQRINKSLFQMPFFLRFLFKNKK</sequence>
<reference evidence="1 2" key="1">
    <citation type="submission" date="2013-02" db="EMBL/GenBank/DDBJ databases">
        <title>The Genome Sequence of Acinetobacter sp. ANC 3862.</title>
        <authorList>
            <consortium name="The Broad Institute Genome Sequencing Platform"/>
            <consortium name="The Broad Institute Genome Sequencing Center for Infectious Disease"/>
            <person name="Cerqueira G."/>
            <person name="Feldgarden M."/>
            <person name="Courvalin P."/>
            <person name="Perichon B."/>
            <person name="Grillot-Courvalin C."/>
            <person name="Clermont D."/>
            <person name="Rocha E."/>
            <person name="Yoon E.-J."/>
            <person name="Nemec A."/>
            <person name="Walker B."/>
            <person name="Young S.K."/>
            <person name="Zeng Q."/>
            <person name="Gargeya S."/>
            <person name="Fitzgerald M."/>
            <person name="Haas B."/>
            <person name="Abouelleil A."/>
            <person name="Alvarado L."/>
            <person name="Arachchi H.M."/>
            <person name="Berlin A.M."/>
            <person name="Chapman S.B."/>
            <person name="Dewar J."/>
            <person name="Goldberg J."/>
            <person name="Griggs A."/>
            <person name="Gujja S."/>
            <person name="Hansen M."/>
            <person name="Howarth C."/>
            <person name="Imamovic A."/>
            <person name="Larimer J."/>
            <person name="McCowan C."/>
            <person name="Murphy C."/>
            <person name="Neiman D."/>
            <person name="Pearson M."/>
            <person name="Priest M."/>
            <person name="Roberts A."/>
            <person name="Saif S."/>
            <person name="Shea T."/>
            <person name="Sisk P."/>
            <person name="Sykes S."/>
            <person name="Wortman J."/>
            <person name="Nusbaum C."/>
            <person name="Birren B."/>
        </authorList>
    </citation>
    <scope>NUCLEOTIDE SEQUENCE [LARGE SCALE GENOMIC DNA]</scope>
    <source>
        <strain evidence="1 2">ANC 3862</strain>
    </source>
</reference>
<accession>N9LSX3</accession>
<comment type="caution">
    <text evidence="1">The sequence shown here is derived from an EMBL/GenBank/DDBJ whole genome shotgun (WGS) entry which is preliminary data.</text>
</comment>
<dbReference type="HOGENOM" id="CLU_2713189_0_0_6"/>
<dbReference type="EMBL" id="APRP01000029">
    <property type="protein sequence ID" value="ENW99333.1"/>
    <property type="molecule type" value="Genomic_DNA"/>
</dbReference>
<gene>
    <name evidence="1" type="ORF">F900_02499</name>
</gene>
<evidence type="ECO:0000313" key="1">
    <source>
        <dbReference type="EMBL" id="ENW99333.1"/>
    </source>
</evidence>
<dbReference type="Proteomes" id="UP000013248">
    <property type="component" value="Unassembled WGS sequence"/>
</dbReference>
<proteinExistence type="predicted"/>
<evidence type="ECO:0000313" key="2">
    <source>
        <dbReference type="Proteomes" id="UP000013248"/>
    </source>
</evidence>
<protein>
    <submittedName>
        <fullName evidence="1">Uncharacterized protein</fullName>
    </submittedName>
</protein>
<dbReference type="RefSeq" id="WP_005217944.1">
    <property type="nucleotide sequence ID" value="NZ_KB850089.1"/>
</dbReference>
<dbReference type="eggNOG" id="ENOG5032AGC">
    <property type="taxonomic scope" value="Bacteria"/>
</dbReference>
<name>N9LSX3_9GAMM</name>
<organism evidence="1 2">
    <name type="scientific">Acinetobacter modestus</name>
    <dbReference type="NCBI Taxonomy" id="1776740"/>
    <lineage>
        <taxon>Bacteria</taxon>
        <taxon>Pseudomonadati</taxon>
        <taxon>Pseudomonadota</taxon>
        <taxon>Gammaproteobacteria</taxon>
        <taxon>Moraxellales</taxon>
        <taxon>Moraxellaceae</taxon>
        <taxon>Acinetobacter</taxon>
    </lineage>
</organism>